<keyword evidence="4" id="KW-1185">Reference proteome</keyword>
<comment type="caution">
    <text evidence="3">The sequence shown here is derived from an EMBL/GenBank/DDBJ whole genome shotgun (WGS) entry which is preliminary data.</text>
</comment>
<evidence type="ECO:0000259" key="2">
    <source>
        <dbReference type="Pfam" id="PF17898"/>
    </source>
</evidence>
<dbReference type="OrthoDB" id="2375836at2"/>
<gene>
    <name evidence="3" type="ORF">E4665_13930</name>
</gene>
<protein>
    <submittedName>
        <fullName evidence="3">Spore gernimation protein GerD</fullName>
    </submittedName>
</protein>
<keyword evidence="1" id="KW-0732">Signal</keyword>
<organism evidence="3 4">
    <name type="scientific">Sporolactobacillus shoreae</name>
    <dbReference type="NCBI Taxonomy" id="1465501"/>
    <lineage>
        <taxon>Bacteria</taxon>
        <taxon>Bacillati</taxon>
        <taxon>Bacillota</taxon>
        <taxon>Bacilli</taxon>
        <taxon>Bacillales</taxon>
        <taxon>Sporolactobacillaceae</taxon>
        <taxon>Sporolactobacillus</taxon>
    </lineage>
</organism>
<feature type="domain" description="Spore germination GerD central core" evidence="2">
    <location>
        <begin position="63"/>
        <end position="173"/>
    </location>
</feature>
<dbReference type="RefSeq" id="WP_135349409.1">
    <property type="nucleotide sequence ID" value="NZ_SRJD01000019.1"/>
</dbReference>
<reference evidence="3 4" key="1">
    <citation type="journal article" date="2015" name="Int. J. Syst. Evol. Microbiol.">
        <title>Sporolactobacillus shoreae sp. nov. and Sporolactobacillus spathodeae sp. nov., two spore-forming lactic acid bacteria isolated from tree barks in Thailand.</title>
        <authorList>
            <person name="Thamacharoensuk T."/>
            <person name="Kitahara M."/>
            <person name="Ohkuma M."/>
            <person name="Thongchul N."/>
            <person name="Tanasupawat S."/>
        </authorList>
    </citation>
    <scope>NUCLEOTIDE SEQUENCE [LARGE SCALE GENOMIC DNA]</scope>
    <source>
        <strain evidence="3 4">BK92</strain>
    </source>
</reference>
<name>A0A4Z0GJI4_9BACL</name>
<evidence type="ECO:0000313" key="4">
    <source>
        <dbReference type="Proteomes" id="UP000298347"/>
    </source>
</evidence>
<dbReference type="NCBIfam" id="NF040801">
    <property type="entry name" value="spore_GerD"/>
    <property type="match status" value="1"/>
</dbReference>
<dbReference type="AlphaFoldDB" id="A0A4Z0GJI4"/>
<evidence type="ECO:0000313" key="3">
    <source>
        <dbReference type="EMBL" id="TGA96799.1"/>
    </source>
</evidence>
<feature type="signal peptide" evidence="1">
    <location>
        <begin position="1"/>
        <end position="25"/>
    </location>
</feature>
<feature type="chain" id="PRO_5038398866" evidence="1">
    <location>
        <begin position="26"/>
        <end position="183"/>
    </location>
</feature>
<proteinExistence type="predicted"/>
<dbReference type="InterPro" id="IPR041262">
    <property type="entry name" value="GerD_central"/>
</dbReference>
<accession>A0A4Z0GJI4</accession>
<sequence>MAKTTIAILVALLLTVQAGCGSNEAQPSYQENKKMVLDMLKTDDGKKTIRELLGDQELRGAVVFDEPAVKKTIVETLTTEQGKKLWDELIQDPDFSEKLAQTMEKENEQLLTKMMKDPGYQGMMMDILKTPDLQTQYLGLLRTKPFREQIMRDIQETMAGPFFKKQMTDAITETLKKQAESSK</sequence>
<evidence type="ECO:0000256" key="1">
    <source>
        <dbReference type="SAM" id="SignalP"/>
    </source>
</evidence>
<dbReference type="EMBL" id="SRJD01000019">
    <property type="protein sequence ID" value="TGA96799.1"/>
    <property type="molecule type" value="Genomic_DNA"/>
</dbReference>
<dbReference type="Pfam" id="PF17898">
    <property type="entry name" value="GerD"/>
    <property type="match status" value="1"/>
</dbReference>
<dbReference type="Proteomes" id="UP000298347">
    <property type="component" value="Unassembled WGS sequence"/>
</dbReference>